<dbReference type="Proteomes" id="UP000245956">
    <property type="component" value="Unassembled WGS sequence"/>
</dbReference>
<feature type="region of interest" description="Disordered" evidence="1">
    <location>
        <begin position="728"/>
        <end position="753"/>
    </location>
</feature>
<comment type="caution">
    <text evidence="2">The sequence shown here is derived from an EMBL/GenBank/DDBJ whole genome shotgun (WGS) entry which is preliminary data.</text>
</comment>
<proteinExistence type="predicted"/>
<reference evidence="2 3" key="1">
    <citation type="journal article" date="2016" name="Front. Microbiol.">
        <title>Genome and transcriptome sequences reveal the specific parasitism of the nematophagous Purpureocillium lilacinum 36-1.</title>
        <authorList>
            <person name="Xie J."/>
            <person name="Li S."/>
            <person name="Mo C."/>
            <person name="Xiao X."/>
            <person name="Peng D."/>
            <person name="Wang G."/>
            <person name="Xiao Y."/>
        </authorList>
    </citation>
    <scope>NUCLEOTIDE SEQUENCE [LARGE SCALE GENOMIC DNA]</scope>
    <source>
        <strain evidence="2 3">36-1</strain>
    </source>
</reference>
<feature type="compositionally biased region" description="Basic and acidic residues" evidence="1">
    <location>
        <begin position="348"/>
        <end position="358"/>
    </location>
</feature>
<feature type="region of interest" description="Disordered" evidence="1">
    <location>
        <begin position="330"/>
        <end position="399"/>
    </location>
</feature>
<feature type="compositionally biased region" description="Polar residues" evidence="1">
    <location>
        <begin position="430"/>
        <end position="446"/>
    </location>
</feature>
<protein>
    <submittedName>
        <fullName evidence="2">Uncharacterized protein</fullName>
    </submittedName>
</protein>
<gene>
    <name evidence="2" type="ORF">PCL_07494</name>
</gene>
<feature type="compositionally biased region" description="Basic and acidic residues" evidence="1">
    <location>
        <begin position="267"/>
        <end position="276"/>
    </location>
</feature>
<feature type="region of interest" description="Disordered" evidence="1">
    <location>
        <begin position="118"/>
        <end position="188"/>
    </location>
</feature>
<feature type="compositionally biased region" description="Basic and acidic residues" evidence="1">
    <location>
        <begin position="121"/>
        <end position="133"/>
    </location>
</feature>
<feature type="region of interest" description="Disordered" evidence="1">
    <location>
        <begin position="430"/>
        <end position="474"/>
    </location>
</feature>
<evidence type="ECO:0000256" key="1">
    <source>
        <dbReference type="SAM" id="MobiDB-lite"/>
    </source>
</evidence>
<name>A0A2U3EIB5_PURLI</name>
<feature type="region of interest" description="Disordered" evidence="1">
    <location>
        <begin position="253"/>
        <end position="276"/>
    </location>
</feature>
<dbReference type="AlphaFoldDB" id="A0A2U3EIB5"/>
<evidence type="ECO:0000313" key="2">
    <source>
        <dbReference type="EMBL" id="PWI74180.1"/>
    </source>
</evidence>
<evidence type="ECO:0000313" key="3">
    <source>
        <dbReference type="Proteomes" id="UP000245956"/>
    </source>
</evidence>
<feature type="compositionally biased region" description="Basic residues" evidence="1">
    <location>
        <begin position="161"/>
        <end position="184"/>
    </location>
</feature>
<feature type="compositionally biased region" description="Basic residues" evidence="1">
    <location>
        <begin position="142"/>
        <end position="152"/>
    </location>
</feature>
<feature type="compositionally biased region" description="Low complexity" evidence="1">
    <location>
        <begin position="373"/>
        <end position="388"/>
    </location>
</feature>
<feature type="region of interest" description="Disordered" evidence="1">
    <location>
        <begin position="522"/>
        <end position="550"/>
    </location>
</feature>
<accession>A0A2U3EIB5</accession>
<dbReference type="EMBL" id="LCWV01000003">
    <property type="protein sequence ID" value="PWI74180.1"/>
    <property type="molecule type" value="Genomic_DNA"/>
</dbReference>
<organism evidence="2 3">
    <name type="scientific">Purpureocillium lilacinum</name>
    <name type="common">Paecilomyces lilacinus</name>
    <dbReference type="NCBI Taxonomy" id="33203"/>
    <lineage>
        <taxon>Eukaryota</taxon>
        <taxon>Fungi</taxon>
        <taxon>Dikarya</taxon>
        <taxon>Ascomycota</taxon>
        <taxon>Pezizomycotina</taxon>
        <taxon>Sordariomycetes</taxon>
        <taxon>Hypocreomycetidae</taxon>
        <taxon>Hypocreales</taxon>
        <taxon>Ophiocordycipitaceae</taxon>
        <taxon>Purpureocillium</taxon>
    </lineage>
</organism>
<sequence>MLILAHDSRSFNNDTLTGASDPIGSNIDSMNKVKGWLKQVQNSRGAAEPDRPYQRGLLNAKERIWRPHSLPAHGVEPKGIEMRQRSPSLFVGDSPLPSVSSQISDDDVLLAEGPQLTISDDVDHQGQGDERCCSSEQSRSGSFRKRPRRKTRQDRYDAHKNGRVARKSARSGKKHKPHKKRPIRSGREVVDNFITPAVAAQRLTVCRETLSSTGLLAETSQMKPNLSSGLFINGRGGTPGDLTFNQADSLGLGWAGDGQRGKSRPQTNDKLRRERDMQVDSDFFANITPREHKAPKVARPTTKRPRCKSPVVVIGSGRLDVSRDDRIWREETEEPRQSARVCLSPATKGERRPVDRRTRMLANQEHPSLRQPSFSAHSRSRSSDLSPSNCDEIGPHDSYSRKSIQRELYQPVTQPRANFEDRVITNKISKQTAQRSGYTDAGVQTTKYRDTGTMVSPNSMRLQRRPASPPGVGLCDRSAPQEDNSLQVALFSAPKASEPEVPPRECLDQGILCRQPAESESARCPEAGDQPLKPWHAGQPGQTGTGDYGSLKLPLAQITSRAHDSHFSTSDFTIASPVELEAFRPFKFPQGRPMVQPCMYDIETMQEAILPVKGRESSQFLDGFSSILAPSASLRGPSSMSIVPSELPASAGSPGVGQGEKIHDFMARVESEILGTMSADSSLYPKNEAGSPSQFLDKNAIDTQIHDTMWATSIEDIAGIYPQSLTASTTGVRHGHHPETYAGGRGPPPLRDETSLARHGLAARDDQLEMKRFWRPNVYR</sequence>